<dbReference type="Proteomes" id="UP000000702">
    <property type="component" value="Unassembled WGS sequence"/>
</dbReference>
<dbReference type="AlphaFoldDB" id="F9WJJ5"/>
<reference evidence="2" key="1">
    <citation type="submission" date="2011-07" db="EMBL/GenBank/DDBJ databases">
        <title>Divergent evolution of antigenic variation in African trypanosomes.</title>
        <authorList>
            <person name="Jackson A.P."/>
            <person name="Berry A."/>
            <person name="Allison H.C."/>
            <person name="Burton P."/>
            <person name="Anderson J."/>
            <person name="Aslett M."/>
            <person name="Brown R."/>
            <person name="Corton N."/>
            <person name="Harris D."/>
            <person name="Hauser H."/>
            <person name="Gamble J."/>
            <person name="Gilderthorp R."/>
            <person name="McQuillan J."/>
            <person name="Quail M.A."/>
            <person name="Sanders M."/>
            <person name="Van Tonder A."/>
            <person name="Ginger M.L."/>
            <person name="Donelson J.E."/>
            <person name="Field M.C."/>
            <person name="Barry J.D."/>
            <person name="Berriman M."/>
            <person name="Hertz-Fowler C."/>
        </authorList>
    </citation>
    <scope>NUCLEOTIDE SEQUENCE [LARGE SCALE GENOMIC DNA]</scope>
    <source>
        <strain evidence="2">IL3000</strain>
    </source>
</reference>
<sequence length="136" mass="15736">MRMNVVAQLQRSLACLCLRRLASSFCIGFFCSLFRIMFAIWTMIRQCIFVAVVMAPLIGTDMHDRTRRLIIYERHVQAVEVMGTRSSMVESLPDGRWQRYMQYNLCAARFDGICGPLMGIHKFLFRKRETCAGINA</sequence>
<evidence type="ECO:0000313" key="1">
    <source>
        <dbReference type="EMBL" id="CCD17500.1"/>
    </source>
</evidence>
<proteinExistence type="predicted"/>
<comment type="caution">
    <text evidence="1">The sequence shown here is derived from an EMBL/GenBank/DDBJ whole genome shotgun (WGS) entry which is preliminary data.</text>
</comment>
<reference evidence="1 2" key="2">
    <citation type="journal article" date="2012" name="Proc. Natl. Acad. Sci. U.S.A.">
        <title>Antigenic diversity is generated by distinct evolutionary mechanisms in African trypanosome species.</title>
        <authorList>
            <person name="Jackson A.P."/>
            <person name="Berry A."/>
            <person name="Aslett M."/>
            <person name="Allison H.C."/>
            <person name="Burton P."/>
            <person name="Vavrova-Anderson J."/>
            <person name="Brown R."/>
            <person name="Browne H."/>
            <person name="Corton N."/>
            <person name="Hauser H."/>
            <person name="Gamble J."/>
            <person name="Gilderthorp R."/>
            <person name="Marcello L."/>
            <person name="McQuillan J."/>
            <person name="Otto T.D."/>
            <person name="Quail M.A."/>
            <person name="Sanders M.J."/>
            <person name="van Tonder A."/>
            <person name="Ginger M.L."/>
            <person name="Field M.C."/>
            <person name="Barry J.D."/>
            <person name="Hertz-Fowler C."/>
            <person name="Berriman M."/>
        </authorList>
    </citation>
    <scope>NUCLEOTIDE SEQUENCE [LARGE SCALE GENOMIC DNA]</scope>
    <source>
        <strain evidence="1 2">IL3000</strain>
    </source>
</reference>
<name>F9WJJ5_TRYCI</name>
<protein>
    <submittedName>
        <fullName evidence="1">Uncharacterized protein</fullName>
    </submittedName>
</protein>
<organism evidence="1 2">
    <name type="scientific">Trypanosoma congolense (strain IL3000)</name>
    <dbReference type="NCBI Taxonomy" id="1068625"/>
    <lineage>
        <taxon>Eukaryota</taxon>
        <taxon>Discoba</taxon>
        <taxon>Euglenozoa</taxon>
        <taxon>Kinetoplastea</taxon>
        <taxon>Metakinetoplastina</taxon>
        <taxon>Trypanosomatida</taxon>
        <taxon>Trypanosomatidae</taxon>
        <taxon>Trypanosoma</taxon>
        <taxon>Nannomonas</taxon>
    </lineage>
</organism>
<accession>F9WJJ5</accession>
<dbReference type="EMBL" id="CAEQ01002734">
    <property type="protein sequence ID" value="CCD17500.1"/>
    <property type="molecule type" value="Genomic_DNA"/>
</dbReference>
<evidence type="ECO:0000313" key="2">
    <source>
        <dbReference type="Proteomes" id="UP000000702"/>
    </source>
</evidence>
<gene>
    <name evidence="1" type="ORF">TCIL3000_0_23170</name>
</gene>
<keyword evidence="2" id="KW-1185">Reference proteome</keyword>